<dbReference type="SUPFAM" id="SSF46689">
    <property type="entry name" value="Homeodomain-like"/>
    <property type="match status" value="1"/>
</dbReference>
<protein>
    <submittedName>
        <fullName evidence="3">Integrase, catalytic region</fullName>
    </submittedName>
</protein>
<evidence type="ECO:0000313" key="4">
    <source>
        <dbReference type="Proteomes" id="UP000000639"/>
    </source>
</evidence>
<gene>
    <name evidence="3" type="ordered locus">Ping_1164</name>
</gene>
<organism evidence="3 4">
    <name type="scientific">Psychromonas ingrahamii (strain DSM 17664 / CCUG 51855 / 37)</name>
    <dbReference type="NCBI Taxonomy" id="357804"/>
    <lineage>
        <taxon>Bacteria</taxon>
        <taxon>Pseudomonadati</taxon>
        <taxon>Pseudomonadota</taxon>
        <taxon>Gammaproteobacteria</taxon>
        <taxon>Alteromonadales</taxon>
        <taxon>Psychromonadaceae</taxon>
        <taxon>Psychromonas</taxon>
    </lineage>
</organism>
<dbReference type="HOGENOM" id="CLU_035706_0_1_6"/>
<dbReference type="GO" id="GO:0003676">
    <property type="term" value="F:nucleic acid binding"/>
    <property type="evidence" value="ECO:0007669"/>
    <property type="project" value="InterPro"/>
</dbReference>
<dbReference type="GO" id="GO:0032196">
    <property type="term" value="P:transposition"/>
    <property type="evidence" value="ECO:0007669"/>
    <property type="project" value="TreeGrafter"/>
</dbReference>
<dbReference type="GO" id="GO:0006310">
    <property type="term" value="P:DNA recombination"/>
    <property type="evidence" value="ECO:0007669"/>
    <property type="project" value="UniProtKB-KW"/>
</dbReference>
<feature type="domain" description="Integrase catalytic" evidence="2">
    <location>
        <begin position="169"/>
        <end position="330"/>
    </location>
</feature>
<dbReference type="SUPFAM" id="SSF53098">
    <property type="entry name" value="Ribonuclease H-like"/>
    <property type="match status" value="1"/>
</dbReference>
<dbReference type="eggNOG" id="COG2826">
    <property type="taxonomic scope" value="Bacteria"/>
</dbReference>
<dbReference type="Pfam" id="PF00665">
    <property type="entry name" value="rve"/>
    <property type="match status" value="1"/>
</dbReference>
<dbReference type="InterPro" id="IPR051917">
    <property type="entry name" value="Transposase-Integrase"/>
</dbReference>
<proteinExistence type="predicted"/>
<dbReference type="PANTHER" id="PTHR10948:SF23">
    <property type="entry name" value="TRANSPOSASE INSI FOR INSERTION SEQUENCE ELEMENT IS30A-RELATED"/>
    <property type="match status" value="1"/>
</dbReference>
<dbReference type="InterPro" id="IPR001584">
    <property type="entry name" value="Integrase_cat-core"/>
</dbReference>
<dbReference type="NCBIfam" id="NF033563">
    <property type="entry name" value="transpos_IS30"/>
    <property type="match status" value="1"/>
</dbReference>
<evidence type="ECO:0000256" key="1">
    <source>
        <dbReference type="ARBA" id="ARBA00023172"/>
    </source>
</evidence>
<dbReference type="Proteomes" id="UP000000639">
    <property type="component" value="Chromosome"/>
</dbReference>
<keyword evidence="1" id="KW-0233">DNA recombination</keyword>
<dbReference type="InterPro" id="IPR036397">
    <property type="entry name" value="RNaseH_sf"/>
</dbReference>
<dbReference type="EMBL" id="CP000510">
    <property type="protein sequence ID" value="ABM03000.1"/>
    <property type="molecule type" value="Genomic_DNA"/>
</dbReference>
<accession>A1SU35</accession>
<dbReference type="AlphaFoldDB" id="A1SU35"/>
<dbReference type="Gene3D" id="3.30.420.10">
    <property type="entry name" value="Ribonuclease H-like superfamily/Ribonuclease H"/>
    <property type="match status" value="1"/>
</dbReference>
<dbReference type="InterPro" id="IPR009057">
    <property type="entry name" value="Homeodomain-like_sf"/>
</dbReference>
<dbReference type="Pfam" id="PF13936">
    <property type="entry name" value="HTH_38"/>
    <property type="match status" value="1"/>
</dbReference>
<name>A1SU35_PSYIN</name>
<evidence type="ECO:0000313" key="3">
    <source>
        <dbReference type="EMBL" id="ABM03000.1"/>
    </source>
</evidence>
<keyword evidence="4" id="KW-1185">Reference proteome</keyword>
<evidence type="ECO:0000259" key="2">
    <source>
        <dbReference type="PROSITE" id="PS50994"/>
    </source>
</evidence>
<dbReference type="PROSITE" id="PS50994">
    <property type="entry name" value="INTEGRASE"/>
    <property type="match status" value="1"/>
</dbReference>
<sequence length="335" mass="38312">MLIAFSPARDATMKTYNQLTYEQRCQIYALKKTGLSQNKIAKQLSVSHSTISRELSRNTGKRGYRIQQAQISSDKRRLAACKAIKMTTSLIELIDSRIKEKWSPEQISGRLREQQSINISHETIYQHVWSDKKSGGNLFKKLRRKGKIYQTRNKDKQAGRGFIKNRISIDERPQVVDDKSRMGDWEIDLVIGKGHSGALVTIVERKTSFTVSTRVDDKSAKTVTAATIALLKPFEDSVITITADNGKEFAYHEEMTESLKCDVYFADPYCSWQRGLNENTNGLLRQYWPKSTDFKKVSQSEVQDVIVKLNDRPRKKKNYKTPAKLMAEHRVAIAA</sequence>
<dbReference type="InterPro" id="IPR053392">
    <property type="entry name" value="Transposase_IS30-like"/>
</dbReference>
<reference evidence="3 4" key="1">
    <citation type="submission" date="2007-01" db="EMBL/GenBank/DDBJ databases">
        <title>Complete sequence of Psychromonas ingrahamii 37.</title>
        <authorList>
            <consortium name="US DOE Joint Genome Institute"/>
            <person name="Copeland A."/>
            <person name="Lucas S."/>
            <person name="Lapidus A."/>
            <person name="Barry K."/>
            <person name="Detter J.C."/>
            <person name="Glavina del Rio T."/>
            <person name="Hammon N."/>
            <person name="Israni S."/>
            <person name="Dalin E."/>
            <person name="Tice H."/>
            <person name="Pitluck S."/>
            <person name="Thompson L.S."/>
            <person name="Brettin T."/>
            <person name="Bruce D."/>
            <person name="Han C."/>
            <person name="Tapia R."/>
            <person name="Schmutz J."/>
            <person name="Larimer F."/>
            <person name="Land M."/>
            <person name="Hauser L."/>
            <person name="Kyrpides N."/>
            <person name="Ivanova N."/>
            <person name="Staley J."/>
            <person name="Richardson P."/>
        </authorList>
    </citation>
    <scope>NUCLEOTIDE SEQUENCE [LARGE SCALE GENOMIC DNA]</scope>
    <source>
        <strain evidence="3 4">37</strain>
    </source>
</reference>
<dbReference type="KEGG" id="pin:Ping_1164"/>
<dbReference type="Gene3D" id="1.10.10.60">
    <property type="entry name" value="Homeodomain-like"/>
    <property type="match status" value="1"/>
</dbReference>
<dbReference type="PANTHER" id="PTHR10948">
    <property type="entry name" value="TRANSPOSASE"/>
    <property type="match status" value="1"/>
</dbReference>
<dbReference type="GO" id="GO:0004803">
    <property type="term" value="F:transposase activity"/>
    <property type="evidence" value="ECO:0007669"/>
    <property type="project" value="TreeGrafter"/>
</dbReference>
<dbReference type="InterPro" id="IPR012337">
    <property type="entry name" value="RNaseH-like_sf"/>
</dbReference>
<dbReference type="GO" id="GO:0005829">
    <property type="term" value="C:cytosol"/>
    <property type="evidence" value="ECO:0007669"/>
    <property type="project" value="TreeGrafter"/>
</dbReference>
<dbReference type="GO" id="GO:0015074">
    <property type="term" value="P:DNA integration"/>
    <property type="evidence" value="ECO:0007669"/>
    <property type="project" value="InterPro"/>
</dbReference>
<dbReference type="InterPro" id="IPR025246">
    <property type="entry name" value="IS30-like_HTH"/>
</dbReference>